<evidence type="ECO:0000256" key="1">
    <source>
        <dbReference type="SAM" id="Phobius"/>
    </source>
</evidence>
<keyword evidence="1" id="KW-0812">Transmembrane</keyword>
<dbReference type="Proteomes" id="UP000005089">
    <property type="component" value="Unassembled WGS sequence"/>
</dbReference>
<dbReference type="HOGENOM" id="CLU_093674_4_1_4"/>
<dbReference type="PANTHER" id="PTHR34980">
    <property type="entry name" value="INNER MEMBRANE PROTEIN-RELATED-RELATED"/>
    <property type="match status" value="1"/>
</dbReference>
<organism evidence="2 3">
    <name type="scientific">Oxalobacter formigenes OXCC13</name>
    <dbReference type="NCBI Taxonomy" id="556269"/>
    <lineage>
        <taxon>Bacteria</taxon>
        <taxon>Pseudomonadati</taxon>
        <taxon>Pseudomonadota</taxon>
        <taxon>Betaproteobacteria</taxon>
        <taxon>Burkholderiales</taxon>
        <taxon>Oxalobacteraceae</taxon>
        <taxon>Oxalobacter</taxon>
    </lineage>
</organism>
<dbReference type="GeneID" id="77135197"/>
<evidence type="ECO:0000313" key="3">
    <source>
        <dbReference type="Proteomes" id="UP000005089"/>
    </source>
</evidence>
<dbReference type="PANTHER" id="PTHR34980:SF2">
    <property type="entry name" value="INNER MEMBRANE PROTEIN YHAH-RELATED"/>
    <property type="match status" value="1"/>
</dbReference>
<feature type="transmembrane region" description="Helical" evidence="1">
    <location>
        <begin position="30"/>
        <end position="63"/>
    </location>
</feature>
<dbReference type="InterPro" id="IPR008523">
    <property type="entry name" value="DUF805"/>
</dbReference>
<reference evidence="2 3" key="1">
    <citation type="submission" date="2009-02" db="EMBL/GenBank/DDBJ databases">
        <title>The Genome Sequence of Oxalobacter formigenes OXCC13.</title>
        <authorList>
            <consortium name="The Broad Institute Genome Sequencing Platform"/>
            <person name="Ward D."/>
            <person name="Young S.K."/>
            <person name="Kodira C.D."/>
            <person name="Zeng Q."/>
            <person name="Koehrsen M."/>
            <person name="Alvarado L."/>
            <person name="Berlin A."/>
            <person name="Borenstein D."/>
            <person name="Chen Z."/>
            <person name="Engels R."/>
            <person name="Freedman E."/>
            <person name="Gellesch M."/>
            <person name="Goldberg J."/>
            <person name="Griggs A."/>
            <person name="Gujja S."/>
            <person name="Heiman D."/>
            <person name="Hepburn T."/>
            <person name="Howarth C."/>
            <person name="Jen D."/>
            <person name="Larson L."/>
            <person name="Lewis B."/>
            <person name="Mehta T."/>
            <person name="Park D."/>
            <person name="Pearson M."/>
            <person name="Roberts A."/>
            <person name="Saif S."/>
            <person name="Shea T."/>
            <person name="Shenoy N."/>
            <person name="Sisk P."/>
            <person name="Stolte C."/>
            <person name="Sykes S."/>
            <person name="Walk T."/>
            <person name="White J."/>
            <person name="Yandava C."/>
            <person name="Allison M.J."/>
            <person name="Lander E."/>
            <person name="Nusbaum C."/>
            <person name="Galagan J."/>
            <person name="Birren B."/>
        </authorList>
    </citation>
    <scope>NUCLEOTIDE SEQUENCE [LARGE SCALE GENOMIC DNA]</scope>
    <source>
        <strain evidence="2 3">OXCC13</strain>
    </source>
</reference>
<dbReference type="EMBL" id="GG658170">
    <property type="protein sequence ID" value="EEO29814.1"/>
    <property type="molecule type" value="Genomic_DNA"/>
</dbReference>
<accession>C3X9D8</accession>
<evidence type="ECO:0008006" key="4">
    <source>
        <dbReference type="Google" id="ProtNLM"/>
    </source>
</evidence>
<feature type="transmembrane region" description="Helical" evidence="1">
    <location>
        <begin position="75"/>
        <end position="97"/>
    </location>
</feature>
<gene>
    <name evidence="2" type="ORF">OFBG_00842</name>
</gene>
<keyword evidence="1" id="KW-1133">Transmembrane helix</keyword>
<sequence length="113" mass="13178">MKNWFIIYRDTFRAFSNFEGRSTRLEMWNFLINNIVIGTILILLIGPFAWIFNVVVFIASIGLTVRRFHDVGLNGWFLIGLFIPILNLLFFAMLYFFKSDPGTNKYGPNPYGI</sequence>
<dbReference type="GO" id="GO:0005886">
    <property type="term" value="C:plasma membrane"/>
    <property type="evidence" value="ECO:0007669"/>
    <property type="project" value="TreeGrafter"/>
</dbReference>
<name>C3X9D8_OXAFO</name>
<proteinExistence type="predicted"/>
<dbReference type="eggNOG" id="COG3152">
    <property type="taxonomic scope" value="Bacteria"/>
</dbReference>
<evidence type="ECO:0000313" key="2">
    <source>
        <dbReference type="EMBL" id="EEO29814.1"/>
    </source>
</evidence>
<dbReference type="OrthoDB" id="9812349at2"/>
<keyword evidence="3" id="KW-1185">Reference proteome</keyword>
<protein>
    <recommendedName>
        <fullName evidence="4">Inner membrane protein YhaI</fullName>
    </recommendedName>
</protein>
<dbReference type="Pfam" id="PF05656">
    <property type="entry name" value="DUF805"/>
    <property type="match status" value="1"/>
</dbReference>
<dbReference type="AlphaFoldDB" id="C3X9D8"/>
<keyword evidence="1" id="KW-0472">Membrane</keyword>
<dbReference type="RefSeq" id="WP_005880571.1">
    <property type="nucleotide sequence ID" value="NZ_CP019430.1"/>
</dbReference>